<dbReference type="InterPro" id="IPR013783">
    <property type="entry name" value="Ig-like_fold"/>
</dbReference>
<name>A0A0G0WVT2_9BACT</name>
<dbReference type="Proteomes" id="UP000033969">
    <property type="component" value="Unassembled WGS sequence"/>
</dbReference>
<gene>
    <name evidence="3" type="ORF">UU74_C0032G0006</name>
</gene>
<dbReference type="EMBL" id="LCBU01000032">
    <property type="protein sequence ID" value="KKS16835.1"/>
    <property type="molecule type" value="Genomic_DNA"/>
</dbReference>
<evidence type="ECO:0000256" key="2">
    <source>
        <dbReference type="SAM" id="Phobius"/>
    </source>
</evidence>
<protein>
    <recommendedName>
        <fullName evidence="5">DUF5666 domain-containing protein</fullName>
    </recommendedName>
</protein>
<evidence type="ECO:0008006" key="5">
    <source>
        <dbReference type="Google" id="ProtNLM"/>
    </source>
</evidence>
<keyword evidence="2" id="KW-1133">Transmembrane helix</keyword>
<feature type="transmembrane region" description="Helical" evidence="2">
    <location>
        <begin position="35"/>
        <end position="54"/>
    </location>
</feature>
<reference evidence="3 4" key="1">
    <citation type="journal article" date="2015" name="Nature">
        <title>rRNA introns, odd ribosomes, and small enigmatic genomes across a large radiation of phyla.</title>
        <authorList>
            <person name="Brown C.T."/>
            <person name="Hug L.A."/>
            <person name="Thomas B.C."/>
            <person name="Sharon I."/>
            <person name="Castelle C.J."/>
            <person name="Singh A."/>
            <person name="Wilkins M.J."/>
            <person name="Williams K.H."/>
            <person name="Banfield J.F."/>
        </authorList>
    </citation>
    <scope>NUCLEOTIDE SEQUENCE [LARGE SCALE GENOMIC DNA]</scope>
</reference>
<keyword evidence="2" id="KW-0472">Membrane</keyword>
<evidence type="ECO:0000313" key="4">
    <source>
        <dbReference type="Proteomes" id="UP000033969"/>
    </source>
</evidence>
<organism evidence="3 4">
    <name type="scientific">Candidatus Woesebacteria bacterium GW2011_GWA1_41_7</name>
    <dbReference type="NCBI Taxonomy" id="1618556"/>
    <lineage>
        <taxon>Bacteria</taxon>
        <taxon>Candidatus Woeseibacteriota</taxon>
    </lineage>
</organism>
<dbReference type="Gene3D" id="2.60.40.10">
    <property type="entry name" value="Immunoglobulins"/>
    <property type="match status" value="1"/>
</dbReference>
<accession>A0A0G0WVT2</accession>
<evidence type="ECO:0000313" key="3">
    <source>
        <dbReference type="EMBL" id="KKS16835.1"/>
    </source>
</evidence>
<proteinExistence type="predicted"/>
<evidence type="ECO:0000256" key="1">
    <source>
        <dbReference type="SAM" id="MobiDB-lite"/>
    </source>
</evidence>
<dbReference type="AlphaFoldDB" id="A0A0G0WVT2"/>
<keyword evidence="2" id="KW-0812">Transmembrane</keyword>
<feature type="compositionally biased region" description="Basic and acidic residues" evidence="1">
    <location>
        <begin position="171"/>
        <end position="185"/>
    </location>
</feature>
<sequence length="369" mass="39611">MHSSKSGNSNQYPFPEVLTIVLTSTILLTCMRKELVWAGIIGISFGLVIAFGAWRVRSSVVSKAKPVPTSAPQIGVERNRITIDKPRNLDVIIASPFTVSGITKPLTWVVISAENVDYLTQSADDGTFSANIEPKAGVNHIKVTSVNTQGDESSQEVLAVYSSSFQSESSTDTKDSEKTDSETDKEVALRVSQAENPPKAYIGTITDISDSTIQIKSSDSQIQQIATDKYDVAVVNTKGTTNKTVKLADIAIGDYIVAMGYMDGNDVLDAKRILVSDTTTTTKISVSIQKVDSVTKKSLTVTPTAGGDASTITPNKDSEIMFFSEGKVRDIALSDIAASDTVIVVSDTTGTPVISRSLFNIKHEVDKEE</sequence>
<comment type="caution">
    <text evidence="3">The sequence shown here is derived from an EMBL/GenBank/DDBJ whole genome shotgun (WGS) entry which is preliminary data.</text>
</comment>
<feature type="region of interest" description="Disordered" evidence="1">
    <location>
        <begin position="163"/>
        <end position="185"/>
    </location>
</feature>